<dbReference type="OrthoDB" id="7433228at2"/>
<dbReference type="STRING" id="874156.GCA_001021555_00028"/>
<evidence type="ECO:0000313" key="1">
    <source>
        <dbReference type="EMBL" id="KLI65044.1"/>
    </source>
</evidence>
<evidence type="ECO:0008006" key="3">
    <source>
        <dbReference type="Google" id="ProtNLM"/>
    </source>
</evidence>
<reference evidence="1 2" key="1">
    <citation type="submission" date="2015-04" db="EMBL/GenBank/DDBJ databases">
        <title>The draft genome sequence of Erythrobacter marinus HWDM-33.</title>
        <authorList>
            <person name="Zhuang L."/>
            <person name="Liu Y."/>
            <person name="Shao Z."/>
        </authorList>
    </citation>
    <scope>NUCLEOTIDE SEQUENCE [LARGE SCALE GENOMIC DNA]</scope>
    <source>
        <strain evidence="1 2">HWDM-33</strain>
    </source>
</reference>
<dbReference type="PATRIC" id="fig|874156.12.peg.1281"/>
<dbReference type="Proteomes" id="UP000053455">
    <property type="component" value="Unassembled WGS sequence"/>
</dbReference>
<sequence length="163" mass="18473">MTELARTPANLRRLFRTIDFAPIPEDEIVSHSLQHWRKQRGNLLAPDEHDVLASLSRELRDHSFIAEALPNGADDFMLRTAGSHVRAILGCEDGRLSRIAEPRLAARLRHLFHLATKRGEAVDVRFLDRGKSYEALAAPVTTRNGASALICTFRREQRRPTRC</sequence>
<name>A0A0H0XRS4_9SPHN</name>
<dbReference type="RefSeq" id="WP_047092922.1">
    <property type="nucleotide sequence ID" value="NZ_LBHU01000001.1"/>
</dbReference>
<organism evidence="1 2">
    <name type="scientific">Aurantiacibacter marinus</name>
    <dbReference type="NCBI Taxonomy" id="874156"/>
    <lineage>
        <taxon>Bacteria</taxon>
        <taxon>Pseudomonadati</taxon>
        <taxon>Pseudomonadota</taxon>
        <taxon>Alphaproteobacteria</taxon>
        <taxon>Sphingomonadales</taxon>
        <taxon>Erythrobacteraceae</taxon>
        <taxon>Aurantiacibacter</taxon>
    </lineage>
</organism>
<proteinExistence type="predicted"/>
<gene>
    <name evidence="1" type="ORF">AAV99_06215</name>
</gene>
<dbReference type="EMBL" id="LBHU01000001">
    <property type="protein sequence ID" value="KLI65044.1"/>
    <property type="molecule type" value="Genomic_DNA"/>
</dbReference>
<keyword evidence="2" id="KW-1185">Reference proteome</keyword>
<protein>
    <recommendedName>
        <fullName evidence="3">PAS fold-4 domain-containing protein</fullName>
    </recommendedName>
</protein>
<accession>A0A0H0XRS4</accession>
<evidence type="ECO:0000313" key="2">
    <source>
        <dbReference type="Proteomes" id="UP000053455"/>
    </source>
</evidence>
<comment type="caution">
    <text evidence="1">The sequence shown here is derived from an EMBL/GenBank/DDBJ whole genome shotgun (WGS) entry which is preliminary data.</text>
</comment>
<dbReference type="AlphaFoldDB" id="A0A0H0XRS4"/>